<dbReference type="InterPro" id="IPR012334">
    <property type="entry name" value="Pectin_lyas_fold"/>
</dbReference>
<evidence type="ECO:0000313" key="3">
    <source>
        <dbReference type="EMBL" id="MFD2164590.1"/>
    </source>
</evidence>
<evidence type="ECO:0000259" key="2">
    <source>
        <dbReference type="Pfam" id="PF19815"/>
    </source>
</evidence>
<reference evidence="4" key="1">
    <citation type="journal article" date="2019" name="Int. J. Syst. Evol. Microbiol.">
        <title>The Global Catalogue of Microorganisms (GCM) 10K type strain sequencing project: providing services to taxonomists for standard genome sequencing and annotation.</title>
        <authorList>
            <consortium name="The Broad Institute Genomics Platform"/>
            <consortium name="The Broad Institute Genome Sequencing Center for Infectious Disease"/>
            <person name="Wu L."/>
            <person name="Ma J."/>
        </authorList>
    </citation>
    <scope>NUCLEOTIDE SEQUENCE [LARGE SCALE GENOMIC DNA]</scope>
    <source>
        <strain evidence="4">KCTC 42217</strain>
    </source>
</reference>
<dbReference type="EMBL" id="JBHUHZ010000006">
    <property type="protein sequence ID" value="MFD2164590.1"/>
    <property type="molecule type" value="Genomic_DNA"/>
</dbReference>
<feature type="chain" id="PRO_5045182965" evidence="1">
    <location>
        <begin position="25"/>
        <end position="1046"/>
    </location>
</feature>
<keyword evidence="4" id="KW-1185">Reference proteome</keyword>
<protein>
    <submittedName>
        <fullName evidence="3">DUF6298 domain-containing protein</fullName>
    </submittedName>
</protein>
<organism evidence="3 4">
    <name type="scientific">Paradesertivirga mongoliensis</name>
    <dbReference type="NCBI Taxonomy" id="2100740"/>
    <lineage>
        <taxon>Bacteria</taxon>
        <taxon>Pseudomonadati</taxon>
        <taxon>Bacteroidota</taxon>
        <taxon>Sphingobacteriia</taxon>
        <taxon>Sphingobacteriales</taxon>
        <taxon>Sphingobacteriaceae</taxon>
        <taxon>Paradesertivirga</taxon>
    </lineage>
</organism>
<dbReference type="InterPro" id="IPR011050">
    <property type="entry name" value="Pectin_lyase_fold/virulence"/>
</dbReference>
<feature type="domain" description="DUF6298" evidence="2">
    <location>
        <begin position="482"/>
        <end position="964"/>
    </location>
</feature>
<name>A0ABW4ZSQ6_9SPHI</name>
<feature type="signal peptide" evidence="1">
    <location>
        <begin position="1"/>
        <end position="24"/>
    </location>
</feature>
<keyword evidence="1" id="KW-0732">Signal</keyword>
<dbReference type="Proteomes" id="UP001597387">
    <property type="component" value="Unassembled WGS sequence"/>
</dbReference>
<dbReference type="Pfam" id="PF19815">
    <property type="entry name" value="DUF6298"/>
    <property type="match status" value="1"/>
</dbReference>
<dbReference type="Gene3D" id="2.160.20.10">
    <property type="entry name" value="Single-stranded right-handed beta-helix, Pectin lyase-like"/>
    <property type="match status" value="1"/>
</dbReference>
<gene>
    <name evidence="3" type="ORF">ACFSJU_19445</name>
</gene>
<proteinExistence type="predicted"/>
<dbReference type="RefSeq" id="WP_255901564.1">
    <property type="nucleotide sequence ID" value="NZ_JAFMZO010000002.1"/>
</dbReference>
<evidence type="ECO:0000256" key="1">
    <source>
        <dbReference type="SAM" id="SignalP"/>
    </source>
</evidence>
<comment type="caution">
    <text evidence="3">The sequence shown here is derived from an EMBL/GenBank/DDBJ whole genome shotgun (WGS) entry which is preliminary data.</text>
</comment>
<sequence length="1046" mass="117354">MKFHYTGFAVVAFLSLTSVNPCFAQLKTNSDSPVQIGTDGKLSYKVQENGDRVPDFSYCGYMLSEKSIPNVPVKVIVSPMNGDATLKIQQAINYVSSLPLNKDGFRGTVLLQKGKFEIAGSLSIRASGVVLRGSGPDESGTVLMATGVDRETLIKVEGTNDRRVEKPTELAGTYFPVNSVKLHFKNKHSFKVGDKVMVNRPSTKEWIKAIGTDQIGTLVDYHLTHWEAGDFDQNWYRNIVSATPESMTLDAPLTNSLDPKFGGGTVAKYEWKGQIRNVGVENLRCVSAFDPSNLKDENHRWMAVTLENVSDSWVRRIVAQHFVSSAVAVWETASRITVEDCKSLAPVGEAGNHRRYAFHTLGQQVLFQRCYAEYAYHAFSAGFSTPGPNAFVQCYSYLPLNFSGATGGWSTGILFDKMTVDGGNIAFTNREVDGQGGGWAAANSLVWQGRAAKIYIDSPPTAQNWAYGSWAQGYGNGHHELPHTFINPESFFYAQLEARTGKKSPEQEKIFTYTSQRTSAPSPELSKQYSERSKTPDLIMDAWIDQMIEKYPIYSELKGAKYVDKIKAPHSVKPEGRPVTVSVKNGWIVRSGQVLTGRKSRTSMWRGSTRPAEIKRASANLVRFVPGRSGKGLTDNLDSVVSDMLRRNVVAMQHFPALWYERRRDDHARTRRADADVWTPFYEQPFSRSGQGEAFDRLSKYDLNKWNTWYWLRLKKFADLADEKGLVFIQEHYLQHNIIEEGAHWADYPWRSANNINNTGFAENPAYAGDKRVYMADEFYDTTHVIRKALHRNYIRKSLDNFKGNTNVIHHLGMEYTGPLHFVQFWMDVIAEWEKENKQNVMVMLPGTKDVQDAILADPKRSRGVDAIDVLQWQYRADSTLYSPAGGQSLAARQYARIMTVGENSFSQMYRAVAEFRTKFPDKAMVYSRGGGRLADWAIFMGGGSLASLPQIKDKQFLTDASYMGPITPGIPEQYILGKKGNGYIIYTESKQLTMNLTGEEGSFILKWINPQTGEITEGKKLLAGALYTIDNPAKDASVAWLKKVE</sequence>
<dbReference type="SUPFAM" id="SSF51126">
    <property type="entry name" value="Pectin lyase-like"/>
    <property type="match status" value="1"/>
</dbReference>
<dbReference type="InterPro" id="IPR046265">
    <property type="entry name" value="DUF6298"/>
</dbReference>
<evidence type="ECO:0000313" key="4">
    <source>
        <dbReference type="Proteomes" id="UP001597387"/>
    </source>
</evidence>
<accession>A0ABW4ZSQ6</accession>